<dbReference type="InterPro" id="IPR001810">
    <property type="entry name" value="F-box_dom"/>
</dbReference>
<feature type="domain" description="F-box" evidence="1">
    <location>
        <begin position="66"/>
        <end position="104"/>
    </location>
</feature>
<evidence type="ECO:0000313" key="3">
    <source>
        <dbReference type="EnsemblPlants" id="EMT25414"/>
    </source>
</evidence>
<evidence type="ECO:0000259" key="2">
    <source>
        <dbReference type="Pfam" id="PF24758"/>
    </source>
</evidence>
<dbReference type="Gene3D" id="3.80.10.10">
    <property type="entry name" value="Ribonuclease Inhibitor"/>
    <property type="match status" value="1"/>
</dbReference>
<dbReference type="Pfam" id="PF00646">
    <property type="entry name" value="F-box"/>
    <property type="match status" value="1"/>
</dbReference>
<dbReference type="ExpressionAtlas" id="M8BTX6">
    <property type="expression patterns" value="baseline"/>
</dbReference>
<dbReference type="InterPro" id="IPR036047">
    <property type="entry name" value="F-box-like_dom_sf"/>
</dbReference>
<dbReference type="Pfam" id="PF24758">
    <property type="entry name" value="LRR_At5g56370"/>
    <property type="match status" value="1"/>
</dbReference>
<reference evidence="3" key="1">
    <citation type="submission" date="2015-06" db="UniProtKB">
        <authorList>
            <consortium name="EnsemblPlants"/>
        </authorList>
    </citation>
    <scope>IDENTIFICATION</scope>
</reference>
<dbReference type="SUPFAM" id="SSF81383">
    <property type="entry name" value="F-box domain"/>
    <property type="match status" value="1"/>
</dbReference>
<dbReference type="InterPro" id="IPR055411">
    <property type="entry name" value="LRR_FXL15/At3g58940/PEG3-like"/>
</dbReference>
<dbReference type="PANTHER" id="PTHR31639">
    <property type="entry name" value="F-BOX PROTEIN-LIKE"/>
    <property type="match status" value="1"/>
</dbReference>
<dbReference type="InterPro" id="IPR032675">
    <property type="entry name" value="LRR_dom_sf"/>
</dbReference>
<sequence length="610" mass="69006">MAGVTCVRWVDEFGSIARVIKLCGLSDCSAPCILEMLGKFNLDSEAMSTCKKARAEGICVVTLDRLSSLPPEIKGNILSLLNVEEAVRTCTLSSTWRDAWANMPKISLRDGNFARTKFVTLVDMVLSLHKGTIEECHISGNKNYHDEFGRWMLMLSRKSPRSVIIKLNSGPMYRIPSCLFSLGDLKSLRLKNCIISLPRVFQGFKSLTYLSLSFFSSTDRDIQNLISFCPELTYLRLTSFEGIKCLNIQSPTLEDLLVDGYFEDINLDAPNLEEAILSLDLKAKSYQFVPIPHDKESHVKQSLGSLSDIEMLLVGGFFMKYLSKGCIVTKLPVVFTRLEDIYLVICLSDQRQVLTACSLFQNAPNLKNLGMLSYPSRTWDEDKASIQELTLQMQMDHLVTASVKEFRGRDYEVDFVAKLLTWAPALEEVKLEWKGQIDRSMVLTKLLALPRVSPRAKEHHMPDAIVVGNTDTIFESTSKDDELTQRFAYMANSQSNSWHKLRRPQLFDDMSISVVMLCLAGAPPPPTEADEYSMAEWRQHFPQDVAIENAFWAERKAKRAAERADRRTRKALAIAQCKLGHASTFADNDPRWDDAFLSSDYTTEEDDDEE</sequence>
<evidence type="ECO:0000259" key="1">
    <source>
        <dbReference type="Pfam" id="PF00646"/>
    </source>
</evidence>
<protein>
    <submittedName>
        <fullName evidence="3">Uncharacterized protein</fullName>
    </submittedName>
</protein>
<dbReference type="PANTHER" id="PTHR31639:SF232">
    <property type="entry name" value="F-BOX DOMAIN-CONTAINING PROTEIN"/>
    <property type="match status" value="1"/>
</dbReference>
<dbReference type="AlphaFoldDB" id="M8BTX6"/>
<dbReference type="EnsemblPlants" id="EMT25414">
    <property type="protein sequence ID" value="EMT25414"/>
    <property type="gene ID" value="F775_15664"/>
</dbReference>
<organism evidence="3">
    <name type="scientific">Aegilops tauschii</name>
    <name type="common">Tausch's goatgrass</name>
    <name type="synonym">Aegilops squarrosa</name>
    <dbReference type="NCBI Taxonomy" id="37682"/>
    <lineage>
        <taxon>Eukaryota</taxon>
        <taxon>Viridiplantae</taxon>
        <taxon>Streptophyta</taxon>
        <taxon>Embryophyta</taxon>
        <taxon>Tracheophyta</taxon>
        <taxon>Spermatophyta</taxon>
        <taxon>Magnoliopsida</taxon>
        <taxon>Liliopsida</taxon>
        <taxon>Poales</taxon>
        <taxon>Poaceae</taxon>
        <taxon>BOP clade</taxon>
        <taxon>Pooideae</taxon>
        <taxon>Triticodae</taxon>
        <taxon>Triticeae</taxon>
        <taxon>Triticinae</taxon>
        <taxon>Aegilops</taxon>
    </lineage>
</organism>
<name>M8BTX6_AEGTA</name>
<accession>M8BTX6</accession>
<proteinExistence type="predicted"/>
<feature type="domain" description="F-box/LRR-repeat protein 15/At3g58940/PEG3-like LRR" evidence="2">
    <location>
        <begin position="168"/>
        <end position="283"/>
    </location>
</feature>
<dbReference type="SUPFAM" id="SSF52047">
    <property type="entry name" value="RNI-like"/>
    <property type="match status" value="1"/>
</dbReference>